<evidence type="ECO:0000313" key="2">
    <source>
        <dbReference type="Proteomes" id="UP000643610"/>
    </source>
</evidence>
<proteinExistence type="predicted"/>
<dbReference type="RefSeq" id="WP_186889794.1">
    <property type="nucleotide sequence ID" value="NZ_JACOFU010000002.1"/>
</dbReference>
<dbReference type="EMBL" id="JACOFU010000002">
    <property type="protein sequence ID" value="MBC3830734.1"/>
    <property type="molecule type" value="Genomic_DNA"/>
</dbReference>
<reference evidence="1 2" key="1">
    <citation type="submission" date="2020-08" db="EMBL/GenBank/DDBJ databases">
        <title>Novel species isolated from subtropical streams in China.</title>
        <authorList>
            <person name="Lu H."/>
        </authorList>
    </citation>
    <scope>NUCLEOTIDE SEQUENCE [LARGE SCALE GENOMIC DNA]</scope>
    <source>
        <strain evidence="1 2">KCTC 52442</strain>
    </source>
</reference>
<evidence type="ECO:0000313" key="1">
    <source>
        <dbReference type="EMBL" id="MBC3830734.1"/>
    </source>
</evidence>
<name>A0ABR6XMN4_9BURK</name>
<keyword evidence="2" id="KW-1185">Reference proteome</keyword>
<sequence>MDTVWVIENLFPKRERFELGLWTGDASIFLVTEDLCCTELKLNFKPRHDGMTQVSVERATSNISKLDNRLVFLLEELRVCDSAAVWRRVHELSDSAVHNPILLRDVLWPTAGGQDILPYYLNFAQLIQDGEAARCIRRSLRRILALFPQASHHALDGLVGASLHDAKKWLIDPPIDSTEIVLVGSLSVSGSTLKRFRLPPRTSLEGVVDSIKTPYLNITPRVLSTSHLAALLWDPSLSTKRTNTASFRRVGRSAYIERIGAESAAVAYDEELYTELESAHLIKVGHWAHGDRHSLLELNAEIAIDQSGASESGAIHFLVEQLVELCKKSQVVLAFPIDKIAYRLAHHVKSRLNEMDADASLALTLLPLSFMPRFAGGLTRFSPLVADSARSLAEVNGEARSIAVFLDFGFITNRTVRHVARQLTELGFNDIRALGLINRSSAPELPSEIERTAPSSNIFPQTFWRWNVPVLGTGAHCPMCSALPAIGRLRRIVDDAHSDLVQPLEELERTWRAREITDFWEEFGLNPLPIVDSLRNDIEATTRQISSTPAYSSSTLAARVIEYLRATGDVETPLRLARLLLDLKGADYAAELLCVMLLLAGGSIAATDRDDAISLLAEITISLNSSSHMSLSEVERKNCLLGLTAIVFAAQPASCKFAVLCDLADQLDTADVTNSPYVRLALMALTTDSDVSVGVQDEFEKLCKDKPSNGLLYRNYHSLRPRKGTIPETWYMLDKAFGRSSSHSQQSELGSLKMELAKTADFTSTLSRLNRLASLLARCDARFVGDTLGRTTNEIILKIEELRKFAVSEEVSAGTYLLKVNETFGAFVDLLHKTLVRYGDRADSPLVYDAFLEIVQKGVEDNKLVFLKDVVPTMMARTLVWPEGVGDYFPLGDQLAKLFSEVFSNIKGKSVERSPPDCLEFRGLVEVAKAWIWFDLNVEPVRLGITVVVVTGLASSEAVSVYKPKVAGLDSFGVQVESTIFKENYFEIRIRIPSLGSILEMT</sequence>
<accession>A0ABR6XMN4</accession>
<organism evidence="1 2">
    <name type="scientific">Undibacterium amnicola</name>
    <dbReference type="NCBI Taxonomy" id="1834038"/>
    <lineage>
        <taxon>Bacteria</taxon>
        <taxon>Pseudomonadati</taxon>
        <taxon>Pseudomonadota</taxon>
        <taxon>Betaproteobacteria</taxon>
        <taxon>Burkholderiales</taxon>
        <taxon>Oxalobacteraceae</taxon>
        <taxon>Undibacterium</taxon>
    </lineage>
</organism>
<gene>
    <name evidence="1" type="ORF">H8K33_04355</name>
</gene>
<evidence type="ECO:0008006" key="3">
    <source>
        <dbReference type="Google" id="ProtNLM"/>
    </source>
</evidence>
<protein>
    <recommendedName>
        <fullName evidence="3">ATP-binding protein</fullName>
    </recommendedName>
</protein>
<dbReference type="Proteomes" id="UP000643610">
    <property type="component" value="Unassembled WGS sequence"/>
</dbReference>
<comment type="caution">
    <text evidence="1">The sequence shown here is derived from an EMBL/GenBank/DDBJ whole genome shotgun (WGS) entry which is preliminary data.</text>
</comment>